<dbReference type="EMBL" id="JAYDYQ010002533">
    <property type="protein sequence ID" value="KAK4484754.1"/>
    <property type="molecule type" value="Genomic_DNA"/>
</dbReference>
<keyword evidence="3" id="KW-0479">Metal-binding</keyword>
<reference evidence="6 7" key="1">
    <citation type="journal article" date="2023" name="bioRxiv">
        <title>Genome report: Whole genome sequence and annotation of Penstemon davidsonii.</title>
        <authorList>
            <person name="Ostevik K.L."/>
            <person name="Alabady M."/>
            <person name="Zhang M."/>
            <person name="Rausher M.D."/>
        </authorList>
    </citation>
    <scope>NUCLEOTIDE SEQUENCE [LARGE SCALE GENOMIC DNA]</scope>
    <source>
        <strain evidence="6">DNT005</strain>
        <tissue evidence="6">Whole leaf</tissue>
    </source>
</reference>
<dbReference type="InterPro" id="IPR001128">
    <property type="entry name" value="Cyt_P450"/>
</dbReference>
<comment type="similarity">
    <text evidence="2">Belongs to the cytochrome P450 family.</text>
</comment>
<keyword evidence="5" id="KW-0408">Iron</keyword>
<name>A0ABR0D6X0_9LAMI</name>
<evidence type="ECO:0000313" key="7">
    <source>
        <dbReference type="Proteomes" id="UP001291926"/>
    </source>
</evidence>
<evidence type="ECO:0000256" key="2">
    <source>
        <dbReference type="ARBA" id="ARBA00010617"/>
    </source>
</evidence>
<keyword evidence="4" id="KW-0560">Oxidoreductase</keyword>
<evidence type="ECO:0000256" key="5">
    <source>
        <dbReference type="ARBA" id="ARBA00023004"/>
    </source>
</evidence>
<organism evidence="6 7">
    <name type="scientific">Penstemon davidsonii</name>
    <dbReference type="NCBI Taxonomy" id="160366"/>
    <lineage>
        <taxon>Eukaryota</taxon>
        <taxon>Viridiplantae</taxon>
        <taxon>Streptophyta</taxon>
        <taxon>Embryophyta</taxon>
        <taxon>Tracheophyta</taxon>
        <taxon>Spermatophyta</taxon>
        <taxon>Magnoliopsida</taxon>
        <taxon>eudicotyledons</taxon>
        <taxon>Gunneridae</taxon>
        <taxon>Pentapetalae</taxon>
        <taxon>asterids</taxon>
        <taxon>lamiids</taxon>
        <taxon>Lamiales</taxon>
        <taxon>Plantaginaceae</taxon>
        <taxon>Cheloneae</taxon>
        <taxon>Penstemon</taxon>
    </lineage>
</organism>
<comment type="caution">
    <text evidence="6">The sequence shown here is derived from an EMBL/GenBank/DDBJ whole genome shotgun (WGS) entry which is preliminary data.</text>
</comment>
<dbReference type="PANTHER" id="PTHR24296">
    <property type="entry name" value="CYTOCHROME P450"/>
    <property type="match status" value="1"/>
</dbReference>
<evidence type="ECO:0008006" key="8">
    <source>
        <dbReference type="Google" id="ProtNLM"/>
    </source>
</evidence>
<proteinExistence type="inferred from homology"/>
<comment type="cofactor">
    <cofactor evidence="1">
        <name>heme</name>
        <dbReference type="ChEBI" id="CHEBI:30413"/>
    </cofactor>
</comment>
<accession>A0ABR0D6X0</accession>
<evidence type="ECO:0000313" key="6">
    <source>
        <dbReference type="EMBL" id="KAK4484754.1"/>
    </source>
</evidence>
<dbReference type="InterPro" id="IPR036396">
    <property type="entry name" value="Cyt_P450_sf"/>
</dbReference>
<protein>
    <recommendedName>
        <fullName evidence="8">Cytochrome P450</fullName>
    </recommendedName>
</protein>
<gene>
    <name evidence="6" type="ORF">RD792_007348</name>
</gene>
<dbReference type="Proteomes" id="UP001291926">
    <property type="component" value="Unassembled WGS sequence"/>
</dbReference>
<keyword evidence="7" id="KW-1185">Reference proteome</keyword>
<sequence>MPTNWPLLGMLPAVLQNSHRIHDYATEFLSECGGTFEFKGPWFCKMDMLVTSDPANIHHIFSKNFSNYPKGPEFKKIFEILGDDYDPSSLCYNLPNIPSEKAFNDAMEALFHRHVLPESIWKLQKWLRIGKEKKLIEAWKDFDELIYSRILLKEEKCKDDDDDDDFNFLKIFGKAYEEKNGSWSTNSRNLLRDASLNFMLAGRDTTSTCLTWFFWLIATNPVVEVKIRDEIKEFFR</sequence>
<dbReference type="Gene3D" id="1.10.630.10">
    <property type="entry name" value="Cytochrome P450"/>
    <property type="match status" value="2"/>
</dbReference>
<evidence type="ECO:0000256" key="1">
    <source>
        <dbReference type="ARBA" id="ARBA00001971"/>
    </source>
</evidence>
<dbReference type="SUPFAM" id="SSF48264">
    <property type="entry name" value="Cytochrome P450"/>
    <property type="match status" value="1"/>
</dbReference>
<evidence type="ECO:0000256" key="3">
    <source>
        <dbReference type="ARBA" id="ARBA00022723"/>
    </source>
</evidence>
<evidence type="ECO:0000256" key="4">
    <source>
        <dbReference type="ARBA" id="ARBA00023002"/>
    </source>
</evidence>
<dbReference type="Pfam" id="PF00067">
    <property type="entry name" value="p450"/>
    <property type="match status" value="1"/>
</dbReference>